<proteinExistence type="predicted"/>
<dbReference type="OrthoDB" id="5147046at2"/>
<dbReference type="PROSITE" id="PS51257">
    <property type="entry name" value="PROKAR_LIPOPROTEIN"/>
    <property type="match status" value="1"/>
</dbReference>
<sequence length="119" mass="12267">MRGPCVTVGAALVLAVLTGCGPERVCPPVGWSNTVVVQLGPEWTGLEDASVRVADRPAVPVSDGSADVWLDMSSPGTVEVTVLDAQGEVLAEREADLDWRRVGGTEECGGPAEATVVVP</sequence>
<dbReference type="STRING" id="1550231.SAMN05660662_3591"/>
<organism evidence="1 2">
    <name type="scientific">Blastococcus aurantiacus</name>
    <dbReference type="NCBI Taxonomy" id="1550231"/>
    <lineage>
        <taxon>Bacteria</taxon>
        <taxon>Bacillati</taxon>
        <taxon>Actinomycetota</taxon>
        <taxon>Actinomycetes</taxon>
        <taxon>Geodermatophilales</taxon>
        <taxon>Geodermatophilaceae</taxon>
        <taxon>Blastococcus</taxon>
    </lineage>
</organism>
<evidence type="ECO:0000313" key="2">
    <source>
        <dbReference type="Proteomes" id="UP000199406"/>
    </source>
</evidence>
<dbReference type="Proteomes" id="UP000199406">
    <property type="component" value="Unassembled WGS sequence"/>
</dbReference>
<dbReference type="RefSeq" id="WP_091769807.1">
    <property type="nucleotide sequence ID" value="NZ_FNBT01000007.1"/>
</dbReference>
<accession>A0A1G7PCX7</accession>
<gene>
    <name evidence="1" type="ORF">SAMN05660662_3591</name>
</gene>
<evidence type="ECO:0000313" key="1">
    <source>
        <dbReference type="EMBL" id="SDF84094.1"/>
    </source>
</evidence>
<dbReference type="AlphaFoldDB" id="A0A1G7PCX7"/>
<dbReference type="EMBL" id="FNBT01000007">
    <property type="protein sequence ID" value="SDF84094.1"/>
    <property type="molecule type" value="Genomic_DNA"/>
</dbReference>
<protein>
    <submittedName>
        <fullName evidence="1">Uncharacterized protein</fullName>
    </submittedName>
</protein>
<reference evidence="2" key="1">
    <citation type="submission" date="2016-10" db="EMBL/GenBank/DDBJ databases">
        <authorList>
            <person name="Varghese N."/>
            <person name="Submissions S."/>
        </authorList>
    </citation>
    <scope>NUCLEOTIDE SEQUENCE [LARGE SCALE GENOMIC DNA]</scope>
    <source>
        <strain evidence="2">DSM 44268</strain>
    </source>
</reference>
<name>A0A1G7PCX7_9ACTN</name>
<keyword evidence="2" id="KW-1185">Reference proteome</keyword>